<dbReference type="Pfam" id="PF25023">
    <property type="entry name" value="TEN_YD-shell"/>
    <property type="match status" value="2"/>
</dbReference>
<dbReference type="NCBIfam" id="TIGR01643">
    <property type="entry name" value="YD_repeat_2x"/>
    <property type="match status" value="1"/>
</dbReference>
<reference evidence="3" key="1">
    <citation type="submission" date="2016-04" db="EMBL/GenBank/DDBJ databases">
        <authorList>
            <person name="Evans L.H."/>
            <person name="Alamgir A."/>
            <person name="Owens N."/>
            <person name="Weber N.D."/>
            <person name="Virtaneva K."/>
            <person name="Barbian K."/>
            <person name="Babar A."/>
            <person name="Rosenke K."/>
        </authorList>
    </citation>
    <scope>NUCLEOTIDE SEQUENCE</scope>
    <source>
        <strain evidence="3">92-2</strain>
    </source>
</reference>
<evidence type="ECO:0000256" key="1">
    <source>
        <dbReference type="ARBA" id="ARBA00022737"/>
    </source>
</evidence>
<dbReference type="PANTHER" id="PTHR32305:SF15">
    <property type="entry name" value="PROTEIN RHSA-RELATED"/>
    <property type="match status" value="1"/>
</dbReference>
<accession>A0A212JYW2</accession>
<feature type="domain" description="Teneurin-like YD-shell" evidence="2">
    <location>
        <begin position="288"/>
        <end position="362"/>
    </location>
</feature>
<proteinExistence type="predicted"/>
<dbReference type="InterPro" id="IPR006530">
    <property type="entry name" value="YD"/>
</dbReference>
<dbReference type="InterPro" id="IPR050708">
    <property type="entry name" value="T6SS_VgrG/RHS"/>
</dbReference>
<evidence type="ECO:0000259" key="2">
    <source>
        <dbReference type="Pfam" id="PF25023"/>
    </source>
</evidence>
<dbReference type="InterPro" id="IPR056823">
    <property type="entry name" value="TEN-like_YD-shell"/>
</dbReference>
<name>A0A212JYW2_9BACT</name>
<evidence type="ECO:0000313" key="3">
    <source>
        <dbReference type="EMBL" id="SBW04627.1"/>
    </source>
</evidence>
<keyword evidence="1" id="KW-0677">Repeat</keyword>
<sequence length="595" mass="66028">MREAQVVRRQNGLAIQYKYDAAGRIARKTEQFNGASNVLEYAYDAEGRLAEVKNNAAIAETYKYSASGQRVRSKVWYEGCPSASTSAMEKSRYSYNDKGQLESDGQNRYAYDKYGSVSSITGRRGLRLAYGSSTMLGKAELNDGCELRYAYKGTRLYRRYRHNDITGEYRWNDQARLAGFRDHELRLEYNYAYDADGTLSRIVIRPLGKTVLAADAAPENERNGSDGWLHWFGAANRKERVCQCLSAYQQFRNSSDAGKPEKSALGGAMTGSAPAGAASARSSLVLACCCDHLGTPRLFVGPDGKVVKEVVRSSFGKIVYDSLPCLYVPIGFCAGLEDRDTHLIRFNWRDYDPRIGRFMSLDPANDTRGDGDLYDYCVDDPVNRHDASGLAWDESKHPRNVGGQFTNAGGSAAGYSTYGHELRAPVSREVMYRADVGRNAMSEREELKRSAISRNGMMRREEILPNDKPLPKWDLDAAIAHLQNAAHEHSKSRCGEYVHKAIDAGGIRLNTAYNPNGVSASGYGPILRHAGFLTVAPGEKLQKGDVVVFQPVKGHPDGHVAMFDGKQWISDYKQDSIYAASAYKNGAPYVVYRRP</sequence>
<dbReference type="PANTHER" id="PTHR32305">
    <property type="match status" value="1"/>
</dbReference>
<organism evidence="3">
    <name type="scientific">uncultured Desulfovibrio sp</name>
    <dbReference type="NCBI Taxonomy" id="167968"/>
    <lineage>
        <taxon>Bacteria</taxon>
        <taxon>Pseudomonadati</taxon>
        <taxon>Thermodesulfobacteriota</taxon>
        <taxon>Desulfovibrionia</taxon>
        <taxon>Desulfovibrionales</taxon>
        <taxon>Desulfovibrionaceae</taxon>
        <taxon>Desulfovibrio</taxon>
        <taxon>environmental samples</taxon>
    </lineage>
</organism>
<protein>
    <recommendedName>
        <fullName evidence="2">Teneurin-like YD-shell domain-containing protein</fullName>
    </recommendedName>
</protein>
<dbReference type="InterPro" id="IPR022385">
    <property type="entry name" value="Rhs_assc_core"/>
</dbReference>
<feature type="domain" description="Teneurin-like YD-shell" evidence="2">
    <location>
        <begin position="8"/>
        <end position="207"/>
    </location>
</feature>
<dbReference type="AlphaFoldDB" id="A0A212JYW2"/>
<dbReference type="NCBIfam" id="TIGR03696">
    <property type="entry name" value="Rhs_assc_core"/>
    <property type="match status" value="1"/>
</dbReference>
<dbReference type="EMBL" id="FLUP01000001">
    <property type="protein sequence ID" value="SBW04627.1"/>
    <property type="molecule type" value="Genomic_DNA"/>
</dbReference>
<dbReference type="Gene3D" id="2.180.10.10">
    <property type="entry name" value="RHS repeat-associated core"/>
    <property type="match status" value="1"/>
</dbReference>
<gene>
    <name evidence="3" type="ORF">KM92DES2_11950</name>
</gene>
<dbReference type="Gene3D" id="3.90.1720.10">
    <property type="entry name" value="endopeptidase domain like (from Nostoc punctiforme)"/>
    <property type="match status" value="1"/>
</dbReference>